<gene>
    <name evidence="2" type="ORF">LAZ67_11000844</name>
</gene>
<dbReference type="Proteomes" id="UP001235939">
    <property type="component" value="Chromosome 11"/>
</dbReference>
<organism evidence="2 3">
    <name type="scientific">Cordylochernes scorpioides</name>
    <dbReference type="NCBI Taxonomy" id="51811"/>
    <lineage>
        <taxon>Eukaryota</taxon>
        <taxon>Metazoa</taxon>
        <taxon>Ecdysozoa</taxon>
        <taxon>Arthropoda</taxon>
        <taxon>Chelicerata</taxon>
        <taxon>Arachnida</taxon>
        <taxon>Pseudoscorpiones</taxon>
        <taxon>Cheliferoidea</taxon>
        <taxon>Chernetidae</taxon>
        <taxon>Cordylochernes</taxon>
    </lineage>
</organism>
<dbReference type="EMBL" id="CP092873">
    <property type="protein sequence ID" value="UYV73770.1"/>
    <property type="molecule type" value="Genomic_DNA"/>
</dbReference>
<feature type="region of interest" description="Disordered" evidence="1">
    <location>
        <begin position="1"/>
        <end position="34"/>
    </location>
</feature>
<name>A0ABY6L2Y3_9ARAC</name>
<evidence type="ECO:0000313" key="3">
    <source>
        <dbReference type="Proteomes" id="UP001235939"/>
    </source>
</evidence>
<feature type="compositionally biased region" description="Low complexity" evidence="1">
    <location>
        <begin position="19"/>
        <end position="34"/>
    </location>
</feature>
<evidence type="ECO:0000313" key="2">
    <source>
        <dbReference type="EMBL" id="UYV73770.1"/>
    </source>
</evidence>
<reference evidence="2 3" key="1">
    <citation type="submission" date="2022-01" db="EMBL/GenBank/DDBJ databases">
        <title>A chromosomal length assembly of Cordylochernes scorpioides.</title>
        <authorList>
            <person name="Zeh D."/>
            <person name="Zeh J."/>
        </authorList>
    </citation>
    <scope>NUCLEOTIDE SEQUENCE [LARGE SCALE GENOMIC DNA]</scope>
    <source>
        <strain evidence="2">IN4F17</strain>
        <tissue evidence="2">Whole Body</tissue>
    </source>
</reference>
<protein>
    <submittedName>
        <fullName evidence="2">Uncharacterized protein</fullName>
    </submittedName>
</protein>
<keyword evidence="3" id="KW-1185">Reference proteome</keyword>
<proteinExistence type="predicted"/>
<sequence length="123" mass="13748">MEKLYQGHYGLQPTTTETPIGPSSSKPSVSSGDPPDLRAWIFGSGLEDDDLAILASAKSIIYLRTGWADHPLIAWERGTLRPYCQVVFIALPALNSTDRCTWLDLKKTVFSLMRMEKKITEAY</sequence>
<evidence type="ECO:0000256" key="1">
    <source>
        <dbReference type="SAM" id="MobiDB-lite"/>
    </source>
</evidence>
<accession>A0ABY6L2Y3</accession>